<dbReference type="InterPro" id="IPR032675">
    <property type="entry name" value="LRR_dom_sf"/>
</dbReference>
<evidence type="ECO:0000256" key="1">
    <source>
        <dbReference type="ARBA" id="ARBA00022614"/>
    </source>
</evidence>
<evidence type="ECO:0008006" key="6">
    <source>
        <dbReference type="Google" id="ProtNLM"/>
    </source>
</evidence>
<feature type="chain" id="PRO_5047123432" description="Leucine-rich repeat domain-containing protein" evidence="3">
    <location>
        <begin position="24"/>
        <end position="254"/>
    </location>
</feature>
<dbReference type="PANTHER" id="PTHR48051:SF1">
    <property type="entry name" value="RAS SUPPRESSOR PROTEIN 1"/>
    <property type="match status" value="1"/>
</dbReference>
<protein>
    <recommendedName>
        <fullName evidence="6">Leucine-rich repeat domain-containing protein</fullName>
    </recommendedName>
</protein>
<keyword evidence="3" id="KW-0732">Signal</keyword>
<dbReference type="EMBL" id="AP025591">
    <property type="protein sequence ID" value="BDG01543.1"/>
    <property type="molecule type" value="Genomic_DNA"/>
</dbReference>
<accession>A0ABM7WPZ9</accession>
<proteinExistence type="predicted"/>
<dbReference type="Proteomes" id="UP001162891">
    <property type="component" value="Chromosome"/>
</dbReference>
<name>A0ABM7WPZ9_9BACT</name>
<dbReference type="Gene3D" id="3.80.10.10">
    <property type="entry name" value="Ribonuclease Inhibitor"/>
    <property type="match status" value="1"/>
</dbReference>
<dbReference type="Pfam" id="PF13855">
    <property type="entry name" value="LRR_8"/>
    <property type="match status" value="1"/>
</dbReference>
<organism evidence="4 5">
    <name type="scientific">Anaeromyxobacter oryzae</name>
    <dbReference type="NCBI Taxonomy" id="2918170"/>
    <lineage>
        <taxon>Bacteria</taxon>
        <taxon>Pseudomonadati</taxon>
        <taxon>Myxococcota</taxon>
        <taxon>Myxococcia</taxon>
        <taxon>Myxococcales</taxon>
        <taxon>Cystobacterineae</taxon>
        <taxon>Anaeromyxobacteraceae</taxon>
        <taxon>Anaeromyxobacter</taxon>
    </lineage>
</organism>
<evidence type="ECO:0000313" key="4">
    <source>
        <dbReference type="EMBL" id="BDG01543.1"/>
    </source>
</evidence>
<dbReference type="InterPro" id="IPR050216">
    <property type="entry name" value="LRR_domain-containing"/>
</dbReference>
<keyword evidence="2" id="KW-0677">Repeat</keyword>
<gene>
    <name evidence="4" type="ORF">AMOR_05390</name>
</gene>
<evidence type="ECO:0000313" key="5">
    <source>
        <dbReference type="Proteomes" id="UP001162891"/>
    </source>
</evidence>
<keyword evidence="1" id="KW-0433">Leucine-rich repeat</keyword>
<evidence type="ECO:0000256" key="3">
    <source>
        <dbReference type="SAM" id="SignalP"/>
    </source>
</evidence>
<reference evidence="5" key="1">
    <citation type="journal article" date="2022" name="Int. J. Syst. Evol. Microbiol.">
        <title>Anaeromyxobacter oryzae sp. nov., Anaeromyxobacter diazotrophicus sp. nov. and Anaeromyxobacter paludicola sp. nov., isolated from paddy soils.</title>
        <authorList>
            <person name="Itoh H."/>
            <person name="Xu Z."/>
            <person name="Mise K."/>
            <person name="Masuda Y."/>
            <person name="Ushijima N."/>
            <person name="Hayakawa C."/>
            <person name="Shiratori Y."/>
            <person name="Senoo K."/>
        </authorList>
    </citation>
    <scope>NUCLEOTIDE SEQUENCE [LARGE SCALE GENOMIC DNA]</scope>
    <source>
        <strain evidence="5">Red232</strain>
    </source>
</reference>
<dbReference type="SUPFAM" id="SSF52047">
    <property type="entry name" value="RNI-like"/>
    <property type="match status" value="1"/>
</dbReference>
<dbReference type="PANTHER" id="PTHR48051">
    <property type="match status" value="1"/>
</dbReference>
<evidence type="ECO:0000256" key="2">
    <source>
        <dbReference type="ARBA" id="ARBA00022737"/>
    </source>
</evidence>
<keyword evidence="5" id="KW-1185">Reference proteome</keyword>
<sequence>MRPRPTRWVAFVVAIVASQPSAAAEPAAAGNGRKTTITVTVDELGMLSSSDPALARVKELRIDATCTRTLETAVPLPATLGDLATLEALHLGPEGRQDCDLVVTLPANLAKLKKLKTLRADDAFEPTYAVPSFIGELSALENLGLMRSHLAAVPDFVGKLKRLRLLTLWRNEIRVVPEFLAELPELEEIDLSYNEVHRLPPVLAKARALRRIRLGNNHLTLAEQEQLRREFPNVAFDFANEYDDGVANDEASGR</sequence>
<feature type="signal peptide" evidence="3">
    <location>
        <begin position="1"/>
        <end position="23"/>
    </location>
</feature>
<dbReference type="InterPro" id="IPR001611">
    <property type="entry name" value="Leu-rich_rpt"/>
</dbReference>